<dbReference type="OrthoDB" id="75724at2759"/>
<keyword evidence="4" id="KW-1185">Reference proteome</keyword>
<sequence length="617" mass="69496">MAGSRASGRRKSTQSVLDAYCAVQTLFRDHESVVDALHADLMEHAMQALSAERTYTEEERQRVLEFLDDRIMIFRFLRRAGFDKDTARSMLIKTVAWRMEGAIDALPQDLLQSPYMNATSNGIPLFWQHSRFRDKLGRPALYVRLQHVERTPEGLHELKKTIIASFDVMRRYLLRVNRRTRRGDPVIQCVVLVDVMDAGLANVELDILPFFTDLLKNHYPSLCGAVYILRYSWFHAGLWRMLRPILPPKLLERLFFVDRPELLAHFEHHMPRSLGGPLSIPIAPDTSDVFNYFVRAAAWSHPSSSSSGPTPKATDPSPPALRIRQHDFDTIYDVMSCMGSPYTPARTPLTPHTSMPTTPRQHAQTGSPIPLHDLPTSPKAYRRQRASGDARSVVSWFLSWLSPPQRSDDDEAPAEPIRTSRGGDADAAPAPTPPATATAPPTAYGTAESNTVTRYLSWRAHKYAEMDGHVSPYNIENPYFGYPASYVTHDPASVDMTASDPAAAAAVAASGGARPAGFSREIHVKRRKRDLVRTLSYLFVLRLIRLYHTIRRGILVVVWNVLGPHRAWASLGRTSPGHRPSRYTQCRVLVLLALLLYLQLPRARFLSLLIPHFHAIV</sequence>
<gene>
    <name evidence="3" type="ORF">DNF11_0303</name>
</gene>
<dbReference type="InterPro" id="IPR036865">
    <property type="entry name" value="CRAL-TRIO_dom_sf"/>
</dbReference>
<evidence type="ECO:0000313" key="4">
    <source>
        <dbReference type="Proteomes" id="UP000269793"/>
    </source>
</evidence>
<dbReference type="CDD" id="cd00170">
    <property type="entry name" value="SEC14"/>
    <property type="match status" value="1"/>
</dbReference>
<accession>A0A3G2RZN7</accession>
<protein>
    <recommendedName>
        <fullName evidence="2">CRAL-TRIO domain-containing protein</fullName>
    </recommendedName>
</protein>
<dbReference type="SUPFAM" id="SSF52087">
    <property type="entry name" value="CRAL/TRIO domain"/>
    <property type="match status" value="1"/>
</dbReference>
<feature type="region of interest" description="Disordered" evidence="1">
    <location>
        <begin position="343"/>
        <end position="386"/>
    </location>
</feature>
<feature type="region of interest" description="Disordered" evidence="1">
    <location>
        <begin position="402"/>
        <end position="446"/>
    </location>
</feature>
<feature type="compositionally biased region" description="Polar residues" evidence="1">
    <location>
        <begin position="350"/>
        <end position="367"/>
    </location>
</feature>
<dbReference type="PANTHER" id="PTHR46590:SF4">
    <property type="entry name" value="CRAL-TRIO DOMAIN-CONTAINING PROTEIN"/>
    <property type="match status" value="1"/>
</dbReference>
<dbReference type="InterPro" id="IPR036273">
    <property type="entry name" value="CRAL/TRIO_N_dom_sf"/>
</dbReference>
<dbReference type="EMBL" id="CP033148">
    <property type="protein sequence ID" value="AYO41253.1"/>
    <property type="molecule type" value="Genomic_DNA"/>
</dbReference>
<dbReference type="Pfam" id="PF00650">
    <property type="entry name" value="CRAL_TRIO"/>
    <property type="match status" value="1"/>
</dbReference>
<name>A0A3G2RZN7_MALR7</name>
<organism evidence="3 4">
    <name type="scientific">Malassezia restricta (strain ATCC 96810 / NBRC 103918 / CBS 7877)</name>
    <name type="common">Seborrheic dermatitis infection agent</name>
    <dbReference type="NCBI Taxonomy" id="425264"/>
    <lineage>
        <taxon>Eukaryota</taxon>
        <taxon>Fungi</taxon>
        <taxon>Dikarya</taxon>
        <taxon>Basidiomycota</taxon>
        <taxon>Ustilaginomycotina</taxon>
        <taxon>Malasseziomycetes</taxon>
        <taxon>Malasseziales</taxon>
        <taxon>Malasseziaceae</taxon>
        <taxon>Malassezia</taxon>
    </lineage>
</organism>
<evidence type="ECO:0000259" key="2">
    <source>
        <dbReference type="PROSITE" id="PS50191"/>
    </source>
</evidence>
<reference evidence="3 4" key="1">
    <citation type="submission" date="2018-10" db="EMBL/GenBank/DDBJ databases">
        <title>Complete genome sequence of Malassezia restricta CBS 7877.</title>
        <authorList>
            <person name="Morand S.C."/>
            <person name="Bertignac M."/>
            <person name="Iltis A."/>
            <person name="Kolder I."/>
            <person name="Pirovano W."/>
            <person name="Jourdain R."/>
            <person name="Clavaud C."/>
        </authorList>
    </citation>
    <scope>NUCLEOTIDE SEQUENCE [LARGE SCALE GENOMIC DNA]</scope>
    <source>
        <strain evidence="3 4">CBS 7877</strain>
    </source>
</reference>
<dbReference type="SMART" id="SM00516">
    <property type="entry name" value="SEC14"/>
    <property type="match status" value="1"/>
</dbReference>
<dbReference type="AlphaFoldDB" id="A0A3G2RZN7"/>
<dbReference type="PANTHER" id="PTHR46590">
    <property type="entry name" value="PHOSPHATIDYLINOSITOL TRANSFER PROTEIN CSR1-RELATED"/>
    <property type="match status" value="1"/>
</dbReference>
<evidence type="ECO:0000256" key="1">
    <source>
        <dbReference type="SAM" id="MobiDB-lite"/>
    </source>
</evidence>
<dbReference type="PROSITE" id="PS50191">
    <property type="entry name" value="CRAL_TRIO"/>
    <property type="match status" value="1"/>
</dbReference>
<dbReference type="SUPFAM" id="SSF46938">
    <property type="entry name" value="CRAL/TRIO N-terminal domain"/>
    <property type="match status" value="1"/>
</dbReference>
<dbReference type="InterPro" id="IPR052432">
    <property type="entry name" value="PITP/CRAL-TRIO"/>
</dbReference>
<dbReference type="InterPro" id="IPR001251">
    <property type="entry name" value="CRAL-TRIO_dom"/>
</dbReference>
<feature type="region of interest" description="Disordered" evidence="1">
    <location>
        <begin position="300"/>
        <end position="321"/>
    </location>
</feature>
<dbReference type="Proteomes" id="UP000269793">
    <property type="component" value="Chromosome I"/>
</dbReference>
<proteinExistence type="predicted"/>
<evidence type="ECO:0000313" key="3">
    <source>
        <dbReference type="EMBL" id="AYO41253.1"/>
    </source>
</evidence>
<feature type="compositionally biased region" description="Low complexity" evidence="1">
    <location>
        <begin position="425"/>
        <end position="443"/>
    </location>
</feature>
<dbReference type="Gene3D" id="3.40.525.10">
    <property type="entry name" value="CRAL-TRIO lipid binding domain"/>
    <property type="match status" value="1"/>
</dbReference>
<feature type="domain" description="CRAL-TRIO" evidence="2">
    <location>
        <begin position="133"/>
        <end position="282"/>
    </location>
</feature>
<dbReference type="VEuPathDB" id="FungiDB:DNF11_0303"/>